<dbReference type="EMBL" id="BARS01056991">
    <property type="protein sequence ID" value="GAG47638.1"/>
    <property type="molecule type" value="Genomic_DNA"/>
</dbReference>
<comment type="caution">
    <text evidence="2">The sequence shown here is derived from an EMBL/GenBank/DDBJ whole genome shotgun (WGS) entry which is preliminary data.</text>
</comment>
<protein>
    <recommendedName>
        <fullName evidence="1">Hydantoinase B/oxoprolinase domain-containing protein</fullName>
    </recommendedName>
</protein>
<evidence type="ECO:0000313" key="2">
    <source>
        <dbReference type="EMBL" id="GAG47638.1"/>
    </source>
</evidence>
<organism evidence="2">
    <name type="scientific">marine sediment metagenome</name>
    <dbReference type="NCBI Taxonomy" id="412755"/>
    <lineage>
        <taxon>unclassified sequences</taxon>
        <taxon>metagenomes</taxon>
        <taxon>ecological metagenomes</taxon>
    </lineage>
</organism>
<dbReference type="GO" id="GO:0003824">
    <property type="term" value="F:catalytic activity"/>
    <property type="evidence" value="ECO:0007669"/>
    <property type="project" value="InterPro"/>
</dbReference>
<gene>
    <name evidence="2" type="ORF">S01H1_83736</name>
</gene>
<name>X0YG85_9ZZZZ</name>
<evidence type="ECO:0000259" key="1">
    <source>
        <dbReference type="Pfam" id="PF02538"/>
    </source>
</evidence>
<accession>X0YG85</accession>
<feature type="non-terminal residue" evidence="2">
    <location>
        <position position="156"/>
    </location>
</feature>
<dbReference type="InterPro" id="IPR003692">
    <property type="entry name" value="Hydantoinase_B"/>
</dbReference>
<sequence>LLQKYSAETVDDIIQEMYNYSERITRLAIEKISDGTWTAEDYIDSNGVDLDKPILIKVTVTIKGSDITIDLSGSGPEQRGPMNGLWVGTLSAARSAVKALTNPKLPANEGFNRPVKVIAPKGCVYNASSNVPSFLCSDVASTILELVNRALYEAIR</sequence>
<dbReference type="AlphaFoldDB" id="X0YG85"/>
<proteinExistence type="predicted"/>
<dbReference type="Pfam" id="PF02538">
    <property type="entry name" value="Hydantoinase_B"/>
    <property type="match status" value="1"/>
</dbReference>
<feature type="non-terminal residue" evidence="2">
    <location>
        <position position="1"/>
    </location>
</feature>
<feature type="domain" description="Hydantoinase B/oxoprolinase" evidence="1">
    <location>
        <begin position="1"/>
        <end position="154"/>
    </location>
</feature>
<reference evidence="2" key="1">
    <citation type="journal article" date="2014" name="Front. Microbiol.">
        <title>High frequency of phylogenetically diverse reductive dehalogenase-homologous genes in deep subseafloor sedimentary metagenomes.</title>
        <authorList>
            <person name="Kawai M."/>
            <person name="Futagami T."/>
            <person name="Toyoda A."/>
            <person name="Takaki Y."/>
            <person name="Nishi S."/>
            <person name="Hori S."/>
            <person name="Arai W."/>
            <person name="Tsubouchi T."/>
            <person name="Morono Y."/>
            <person name="Uchiyama I."/>
            <person name="Ito T."/>
            <person name="Fujiyama A."/>
            <person name="Inagaki F."/>
            <person name="Takami H."/>
        </authorList>
    </citation>
    <scope>NUCLEOTIDE SEQUENCE</scope>
    <source>
        <strain evidence="2">Expedition CK06-06</strain>
    </source>
</reference>